<keyword evidence="3" id="KW-1185">Reference proteome</keyword>
<feature type="transmembrane region" description="Helical" evidence="1">
    <location>
        <begin position="86"/>
        <end position="111"/>
    </location>
</feature>
<evidence type="ECO:0000313" key="3">
    <source>
        <dbReference type="Proteomes" id="UP000198406"/>
    </source>
</evidence>
<sequence length="332" mass="37916">MGVGKDVKFVNSNLRAKGIKHGVIAVERSHFVDADGELREDVMQWQEDRKHFSSPCLQSMTGCLVWLRCIPADPDDLFKLKNWLLWAQWMALICDFVAAVVAITTFTDVTYCCGDPILNIAGTVPWREMIRILTYVYLGLVFMEVYPVVQKGLPVNVINPVIGFTITFAMFFSDTLRQALTMWIVESAAVICEYVLYRLKIRQAFLRDKEVVEVGRKTQIRRSVKDGEDPDAPSRELSEARQKYYQLKQDQLTDSTLTWYLGMGCYLNILLGIAMLTLILVVNRGGGLCINDFQVPNPFWPDQLSRCPLCEGTTEICEICRDDVQQCFYPYS</sequence>
<name>A0A1Z5J8G9_FISSO</name>
<feature type="transmembrane region" description="Helical" evidence="1">
    <location>
        <begin position="155"/>
        <end position="172"/>
    </location>
</feature>
<accession>A0A1Z5J8G9</accession>
<keyword evidence="1" id="KW-1133">Transmembrane helix</keyword>
<feature type="transmembrane region" description="Helical" evidence="1">
    <location>
        <begin position="257"/>
        <end position="282"/>
    </location>
</feature>
<keyword evidence="1" id="KW-0812">Transmembrane</keyword>
<dbReference type="AlphaFoldDB" id="A0A1Z5J8G9"/>
<organism evidence="2 3">
    <name type="scientific">Fistulifera solaris</name>
    <name type="common">Oleaginous diatom</name>
    <dbReference type="NCBI Taxonomy" id="1519565"/>
    <lineage>
        <taxon>Eukaryota</taxon>
        <taxon>Sar</taxon>
        <taxon>Stramenopiles</taxon>
        <taxon>Ochrophyta</taxon>
        <taxon>Bacillariophyta</taxon>
        <taxon>Bacillariophyceae</taxon>
        <taxon>Bacillariophycidae</taxon>
        <taxon>Naviculales</taxon>
        <taxon>Naviculaceae</taxon>
        <taxon>Fistulifera</taxon>
    </lineage>
</organism>
<evidence type="ECO:0000313" key="2">
    <source>
        <dbReference type="EMBL" id="GAX10246.1"/>
    </source>
</evidence>
<keyword evidence="1" id="KW-0472">Membrane</keyword>
<dbReference type="Proteomes" id="UP000198406">
    <property type="component" value="Unassembled WGS sequence"/>
</dbReference>
<reference evidence="2 3" key="1">
    <citation type="journal article" date="2015" name="Plant Cell">
        <title>Oil accumulation by the oleaginous diatom Fistulifera solaris as revealed by the genome and transcriptome.</title>
        <authorList>
            <person name="Tanaka T."/>
            <person name="Maeda Y."/>
            <person name="Veluchamy A."/>
            <person name="Tanaka M."/>
            <person name="Abida H."/>
            <person name="Marechal E."/>
            <person name="Bowler C."/>
            <person name="Muto M."/>
            <person name="Sunaga Y."/>
            <person name="Tanaka M."/>
            <person name="Yoshino T."/>
            <person name="Taniguchi T."/>
            <person name="Fukuda Y."/>
            <person name="Nemoto M."/>
            <person name="Matsumoto M."/>
            <person name="Wong P.S."/>
            <person name="Aburatani S."/>
            <person name="Fujibuchi W."/>
        </authorList>
    </citation>
    <scope>NUCLEOTIDE SEQUENCE [LARGE SCALE GENOMIC DNA]</scope>
    <source>
        <strain evidence="2 3">JPCC DA0580</strain>
    </source>
</reference>
<proteinExistence type="predicted"/>
<evidence type="ECO:0000256" key="1">
    <source>
        <dbReference type="SAM" id="Phobius"/>
    </source>
</evidence>
<protein>
    <submittedName>
        <fullName evidence="2">Uncharacterized protein</fullName>
    </submittedName>
</protein>
<dbReference type="EMBL" id="BDSP01000016">
    <property type="protein sequence ID" value="GAX10246.1"/>
    <property type="molecule type" value="Genomic_DNA"/>
</dbReference>
<dbReference type="InParanoid" id="A0A1Z5J8G9"/>
<dbReference type="OrthoDB" id="49084at2759"/>
<feature type="transmembrane region" description="Helical" evidence="1">
    <location>
        <begin position="132"/>
        <end position="149"/>
    </location>
</feature>
<comment type="caution">
    <text evidence="2">The sequence shown here is derived from an EMBL/GenBank/DDBJ whole genome shotgun (WGS) entry which is preliminary data.</text>
</comment>
<gene>
    <name evidence="2" type="ORF">FisN_3Lh447</name>
</gene>